<keyword evidence="1" id="KW-1133">Transmembrane helix</keyword>
<evidence type="ECO:0000256" key="1">
    <source>
        <dbReference type="SAM" id="Phobius"/>
    </source>
</evidence>
<sequence>MLARIIIFTLIGLSMIISGFLVWKKKKYGLIAGYTEGSVKNKEKFGKLNGIFLIIVGLITILFGLLAEVLNVGVYLACIFIFAITQIILSNRVDKS</sequence>
<name>A0ABY4EH22_9BACI</name>
<feature type="transmembrane region" description="Helical" evidence="1">
    <location>
        <begin position="6"/>
        <end position="23"/>
    </location>
</feature>
<organism evidence="2 3">
    <name type="scientific">Halobacillus salinarum</name>
    <dbReference type="NCBI Taxonomy" id="2932257"/>
    <lineage>
        <taxon>Bacteria</taxon>
        <taxon>Bacillati</taxon>
        <taxon>Bacillota</taxon>
        <taxon>Bacilli</taxon>
        <taxon>Bacillales</taxon>
        <taxon>Bacillaceae</taxon>
        <taxon>Halobacillus</taxon>
    </lineage>
</organism>
<dbReference type="EMBL" id="CP095073">
    <property type="protein sequence ID" value="UOQ43740.1"/>
    <property type="molecule type" value="Genomic_DNA"/>
</dbReference>
<keyword evidence="3" id="KW-1185">Reference proteome</keyword>
<feature type="transmembrane region" description="Helical" evidence="1">
    <location>
        <begin position="72"/>
        <end position="89"/>
    </location>
</feature>
<dbReference type="Pfam" id="PF12650">
    <property type="entry name" value="DUF3784"/>
    <property type="match status" value="1"/>
</dbReference>
<keyword evidence="1" id="KW-0812">Transmembrane</keyword>
<feature type="transmembrane region" description="Helical" evidence="1">
    <location>
        <begin position="48"/>
        <end position="66"/>
    </location>
</feature>
<dbReference type="Proteomes" id="UP000831787">
    <property type="component" value="Chromosome"/>
</dbReference>
<keyword evidence="1" id="KW-0472">Membrane</keyword>
<evidence type="ECO:0000313" key="3">
    <source>
        <dbReference type="Proteomes" id="UP000831787"/>
    </source>
</evidence>
<reference evidence="2 3" key="1">
    <citation type="submission" date="2022-04" db="EMBL/GenBank/DDBJ databases">
        <title>Halobacillus sp. isolated from saltern.</title>
        <authorList>
            <person name="Won M."/>
            <person name="Lee C.-M."/>
            <person name="Woen H.-Y."/>
            <person name="Kwon S.-W."/>
        </authorList>
    </citation>
    <scope>NUCLEOTIDE SEQUENCE [LARGE SCALE GENOMIC DNA]</scope>
    <source>
        <strain evidence="2 3">SSBR10-3</strain>
    </source>
</reference>
<gene>
    <name evidence="2" type="ORF">MUN89_17920</name>
</gene>
<protein>
    <submittedName>
        <fullName evidence="2">DUF3784 domain-containing protein</fullName>
    </submittedName>
</protein>
<proteinExistence type="predicted"/>
<dbReference type="InterPro" id="IPR017259">
    <property type="entry name" value="UCP037672"/>
</dbReference>
<accession>A0ABY4EH22</accession>
<evidence type="ECO:0000313" key="2">
    <source>
        <dbReference type="EMBL" id="UOQ43740.1"/>
    </source>
</evidence>
<dbReference type="RefSeq" id="WP_244709147.1">
    <property type="nucleotide sequence ID" value="NZ_CP095073.1"/>
</dbReference>